<keyword evidence="3" id="KW-0314">Glutamate biosynthesis</keyword>
<dbReference type="InterPro" id="IPR051394">
    <property type="entry name" value="Glutamate_Synthase"/>
</dbReference>
<dbReference type="GO" id="GO:0006537">
    <property type="term" value="P:glutamate biosynthetic process"/>
    <property type="evidence" value="ECO:0007669"/>
    <property type="project" value="UniProtKB-KW"/>
</dbReference>
<evidence type="ECO:0000259" key="6">
    <source>
        <dbReference type="Pfam" id="PF07992"/>
    </source>
</evidence>
<evidence type="ECO:0000256" key="4">
    <source>
        <dbReference type="ARBA" id="ARBA00029440"/>
    </source>
</evidence>
<gene>
    <name evidence="8" type="primary">gltD</name>
    <name evidence="8" type="ORF">PEDI_40330</name>
</gene>
<keyword evidence="9" id="KW-1185">Reference proteome</keyword>
<accession>A0AAN4W2H2</accession>
<dbReference type="GO" id="GO:0016639">
    <property type="term" value="F:oxidoreductase activity, acting on the CH-NH2 group of donors, NAD or NADP as acceptor"/>
    <property type="evidence" value="ECO:0007669"/>
    <property type="project" value="InterPro"/>
</dbReference>
<dbReference type="EMBL" id="BQKE01000003">
    <property type="protein sequence ID" value="GJM63481.1"/>
    <property type="molecule type" value="Genomic_DNA"/>
</dbReference>
<feature type="domain" description="FAD/NAD(P)-binding" evidence="6">
    <location>
        <begin position="146"/>
        <end position="460"/>
    </location>
</feature>
<dbReference type="RefSeq" id="WP_338238639.1">
    <property type="nucleotide sequence ID" value="NZ_BQKE01000003.1"/>
</dbReference>
<dbReference type="NCBIfam" id="TIGR01317">
    <property type="entry name" value="GOGAT_sm_gam"/>
    <property type="match status" value="1"/>
</dbReference>
<dbReference type="InterPro" id="IPR009051">
    <property type="entry name" value="Helical_ferredxn"/>
</dbReference>
<dbReference type="GO" id="GO:0051536">
    <property type="term" value="F:iron-sulfur cluster binding"/>
    <property type="evidence" value="ECO:0007669"/>
    <property type="project" value="InterPro"/>
</dbReference>
<dbReference type="InterPro" id="IPR023753">
    <property type="entry name" value="FAD/NAD-binding_dom"/>
</dbReference>
<dbReference type="Gene3D" id="1.10.1060.10">
    <property type="entry name" value="Alpha-helical ferredoxin"/>
    <property type="match status" value="1"/>
</dbReference>
<dbReference type="PRINTS" id="PR00419">
    <property type="entry name" value="ADXRDTASE"/>
</dbReference>
<evidence type="ECO:0000259" key="7">
    <source>
        <dbReference type="Pfam" id="PF14691"/>
    </source>
</evidence>
<evidence type="ECO:0000313" key="9">
    <source>
        <dbReference type="Proteomes" id="UP001310022"/>
    </source>
</evidence>
<evidence type="ECO:0000256" key="3">
    <source>
        <dbReference type="ARBA" id="ARBA00023164"/>
    </source>
</evidence>
<dbReference type="InterPro" id="IPR006005">
    <property type="entry name" value="Glut_synth_ssu1"/>
</dbReference>
<dbReference type="PANTHER" id="PTHR43100">
    <property type="entry name" value="GLUTAMATE SYNTHASE [NADPH] SMALL CHAIN"/>
    <property type="match status" value="1"/>
</dbReference>
<dbReference type="InterPro" id="IPR028261">
    <property type="entry name" value="DPD_II"/>
</dbReference>
<reference evidence="8 9" key="1">
    <citation type="submission" date="2021-12" db="EMBL/GenBank/DDBJ databases">
        <title>Genome sequencing of bacteria with rrn-lacking chromosome and rrn-plasmid.</title>
        <authorList>
            <person name="Anda M."/>
            <person name="Iwasaki W."/>
        </authorList>
    </citation>
    <scope>NUCLEOTIDE SEQUENCE [LARGE SCALE GENOMIC DNA]</scope>
    <source>
        <strain evidence="8 9">NBRC 15940</strain>
    </source>
</reference>
<proteinExistence type="predicted"/>
<dbReference type="SUPFAM" id="SSF46548">
    <property type="entry name" value="alpha-helical ferredoxin"/>
    <property type="match status" value="1"/>
</dbReference>
<evidence type="ECO:0000313" key="8">
    <source>
        <dbReference type="EMBL" id="GJM63481.1"/>
    </source>
</evidence>
<protein>
    <submittedName>
        <fullName evidence="8">Dihydropyrimidine dehydrogenase subunit A</fullName>
    </submittedName>
</protein>
<dbReference type="Proteomes" id="UP001310022">
    <property type="component" value="Unassembled WGS sequence"/>
</dbReference>
<dbReference type="AlphaFoldDB" id="A0AAN4W2H2"/>
<keyword evidence="1" id="KW-0028">Amino-acid biosynthesis</keyword>
<comment type="pathway">
    <text evidence="4">Amino-acid biosynthesis.</text>
</comment>
<dbReference type="InterPro" id="IPR036188">
    <property type="entry name" value="FAD/NAD-bd_sf"/>
</dbReference>
<feature type="compositionally biased region" description="Polar residues" evidence="5">
    <location>
        <begin position="336"/>
        <end position="348"/>
    </location>
</feature>
<dbReference type="PANTHER" id="PTHR43100:SF1">
    <property type="entry name" value="GLUTAMATE SYNTHASE [NADPH] SMALL CHAIN"/>
    <property type="match status" value="1"/>
</dbReference>
<dbReference type="SUPFAM" id="SSF51971">
    <property type="entry name" value="Nucleotide-binding domain"/>
    <property type="match status" value="1"/>
</dbReference>
<sequence length="476" mass="52160">MGKITGFLEIDRALPGKIQPEERVKNYKEFYKEAEFSDEQTKEQASRCMDCGIPFCHSGCPLGNNIPDFNDAVYRQNWKEALSILSKTNPFPEFTGRICPAPCEGSCVLGLNNESVAIEHIEKSIGEKAFELGLVNPATPEARTGKKVAIVGSGPAGLAAAHWLNLYGHEVTVFERDDRPGGLLRYGIPDFKLEKWVIDRRLNVMKEAGVNFEVNAEIGKTVPASEVINGFDAVLMCTGSTVARDLDIPGRHLKGVHKAMDFLTQSNKRVAGDQIPTEEEILVTGKDVVVIGAGDTASDCIGTSNRQGAKSINQLYRRQQPPKERAESNPWPEQPKTFTPSSSQEEGVDNQWSVMPVEFIGNDQGEVTHVKVATVEWIKENGRLKMIELEGTEEIQPCDVALLAIGYAHPEHEGAVEELSLGLDKWGNIKSTGFQTSHEKVFTAGDSRIGQSLVVTALADGRQSAKAIHKFLGFSI</sequence>
<evidence type="ECO:0000256" key="5">
    <source>
        <dbReference type="SAM" id="MobiDB-lite"/>
    </source>
</evidence>
<comment type="caution">
    <text evidence="8">The sequence shown here is derived from an EMBL/GenBank/DDBJ whole genome shotgun (WGS) entry which is preliminary data.</text>
</comment>
<feature type="domain" description="Dihydroprymidine dehydrogenase" evidence="7">
    <location>
        <begin position="24"/>
        <end position="131"/>
    </location>
</feature>
<feature type="region of interest" description="Disordered" evidence="5">
    <location>
        <begin position="311"/>
        <end position="348"/>
    </location>
</feature>
<organism evidence="8 9">
    <name type="scientific">Persicobacter diffluens</name>
    <dbReference type="NCBI Taxonomy" id="981"/>
    <lineage>
        <taxon>Bacteria</taxon>
        <taxon>Pseudomonadati</taxon>
        <taxon>Bacteroidota</taxon>
        <taxon>Cytophagia</taxon>
        <taxon>Cytophagales</taxon>
        <taxon>Persicobacteraceae</taxon>
        <taxon>Persicobacter</taxon>
    </lineage>
</organism>
<keyword evidence="2" id="KW-0560">Oxidoreductase</keyword>
<evidence type="ECO:0000256" key="2">
    <source>
        <dbReference type="ARBA" id="ARBA00023002"/>
    </source>
</evidence>
<dbReference type="Pfam" id="PF07992">
    <property type="entry name" value="Pyr_redox_2"/>
    <property type="match status" value="1"/>
</dbReference>
<dbReference type="Pfam" id="PF14691">
    <property type="entry name" value="Fer4_20"/>
    <property type="match status" value="1"/>
</dbReference>
<dbReference type="Gene3D" id="3.50.50.60">
    <property type="entry name" value="FAD/NAD(P)-binding domain"/>
    <property type="match status" value="2"/>
</dbReference>
<name>A0AAN4W2H2_9BACT</name>
<evidence type="ECO:0000256" key="1">
    <source>
        <dbReference type="ARBA" id="ARBA00022605"/>
    </source>
</evidence>